<dbReference type="AlphaFoldDB" id="A0A4Z1BRC4"/>
<evidence type="ECO:0000256" key="7">
    <source>
        <dbReference type="PROSITE-ProRule" id="PRU00284"/>
    </source>
</evidence>
<evidence type="ECO:0000256" key="1">
    <source>
        <dbReference type="ARBA" id="ARBA00004141"/>
    </source>
</evidence>
<feature type="transmembrane region" description="Helical" evidence="9">
    <location>
        <begin position="344"/>
        <end position="364"/>
    </location>
</feature>
<evidence type="ECO:0000256" key="8">
    <source>
        <dbReference type="SAM" id="Coils"/>
    </source>
</evidence>
<evidence type="ECO:0000256" key="5">
    <source>
        <dbReference type="ARBA" id="ARBA00023224"/>
    </source>
</evidence>
<dbReference type="GO" id="GO:0007165">
    <property type="term" value="P:signal transduction"/>
    <property type="evidence" value="ECO:0007669"/>
    <property type="project" value="UniProtKB-KW"/>
</dbReference>
<evidence type="ECO:0000256" key="4">
    <source>
        <dbReference type="ARBA" id="ARBA00023136"/>
    </source>
</evidence>
<organism evidence="12 13">
    <name type="scientific">Marinobacter confluentis</name>
    <dbReference type="NCBI Taxonomy" id="1697557"/>
    <lineage>
        <taxon>Bacteria</taxon>
        <taxon>Pseudomonadati</taxon>
        <taxon>Pseudomonadota</taxon>
        <taxon>Gammaproteobacteria</taxon>
        <taxon>Pseudomonadales</taxon>
        <taxon>Marinobacteraceae</taxon>
        <taxon>Marinobacter</taxon>
    </lineage>
</organism>
<keyword evidence="13" id="KW-1185">Reference proteome</keyword>
<keyword evidence="3 9" id="KW-1133">Transmembrane helix</keyword>
<reference evidence="12 13" key="1">
    <citation type="submission" date="2019-04" db="EMBL/GenBank/DDBJ databases">
        <authorList>
            <person name="Park S."/>
            <person name="Yoon J.-H."/>
        </authorList>
    </citation>
    <scope>NUCLEOTIDE SEQUENCE [LARGE SCALE GENOMIC DNA]</scope>
    <source>
        <strain evidence="12 13">HJM-18</strain>
    </source>
</reference>
<dbReference type="GO" id="GO:0005886">
    <property type="term" value="C:plasma membrane"/>
    <property type="evidence" value="ECO:0007669"/>
    <property type="project" value="UniProtKB-SubCell"/>
</dbReference>
<sequence length="694" mass="76023">MSQSNLSSSRPRAGRFSWLTRFRLTLVSRLSLGFGMVGLGVIGILVASLFSLQQSSQGLDALVSEALPVKQTIASARLTLKDISTSAAEHYNARVAGESADIRSRVETDINSFNEIIARLENDFPLLNQVPAIKAGLAESVEQAREQFELLIRNMNSHERSIDAEARITEVRAEINELKTRAEPVFQRNLDAMEQVDAIALAYRLQGLFNNASLLAINASLADSLEVIETVQADLRDSLDGVARLTFPILDQKRADPAFADYYDDMDPLFDQLERLTTANDGLIAQQKNLFVEIRSVLPARVDAVQSALAEAGRGLQAVSQQVDDAVVGISDQALEQVGLGRTIMITATALILALCLLVSWLVVRSVRRPIRRLRDYMKQVGNGDFSGEVGHYAKDEIGEIFQSTEQLVHNIRDMIARIAELNKDINTISTDSAKATDSVRTRLNNQSQDLRSVATAVTQMSASVREVAQNTREAAAEVKQSETQAHDIETAVNAAVTSTGELGRTMQSATEVIQMLDKEVVGIEQILDVIRNIAEQTNLLALNAAIEAARAGEQGRGFAVVADEVRTLASRTQSSTEEIRQKIDSVMAGSRNAVESIATSVRNADDISGRVGHVHEAFKEYLTYVERISEINNEVSVTTGEQESVSEQITERIHTTSDSSAAVATDFELTSQRVAELDEIANNLDQEIKRFQL</sequence>
<dbReference type="SMART" id="SM00283">
    <property type="entry name" value="MA"/>
    <property type="match status" value="1"/>
</dbReference>
<dbReference type="CDD" id="cd06225">
    <property type="entry name" value="HAMP"/>
    <property type="match status" value="1"/>
</dbReference>
<keyword evidence="4 9" id="KW-0472">Membrane</keyword>
<dbReference type="Pfam" id="PF00015">
    <property type="entry name" value="MCPsignal"/>
    <property type="match status" value="1"/>
</dbReference>
<dbReference type="OrthoDB" id="2489132at2"/>
<protein>
    <submittedName>
        <fullName evidence="12">Methyl-accepting chemotaxis protein</fullName>
    </submittedName>
</protein>
<evidence type="ECO:0000313" key="13">
    <source>
        <dbReference type="Proteomes" id="UP000298325"/>
    </source>
</evidence>
<feature type="coiled-coil region" evidence="8">
    <location>
        <begin position="103"/>
        <end position="181"/>
    </location>
</feature>
<name>A0A4Z1BRC4_9GAMM</name>
<evidence type="ECO:0000259" key="11">
    <source>
        <dbReference type="PROSITE" id="PS50885"/>
    </source>
</evidence>
<dbReference type="SMART" id="SM00304">
    <property type="entry name" value="HAMP"/>
    <property type="match status" value="1"/>
</dbReference>
<dbReference type="PANTHER" id="PTHR32089:SF112">
    <property type="entry name" value="LYSOZYME-LIKE PROTEIN-RELATED"/>
    <property type="match status" value="1"/>
</dbReference>
<dbReference type="PROSITE" id="PS50885">
    <property type="entry name" value="HAMP"/>
    <property type="match status" value="1"/>
</dbReference>
<evidence type="ECO:0000256" key="2">
    <source>
        <dbReference type="ARBA" id="ARBA00022692"/>
    </source>
</evidence>
<feature type="transmembrane region" description="Helical" evidence="9">
    <location>
        <begin position="30"/>
        <end position="52"/>
    </location>
</feature>
<dbReference type="RefSeq" id="WP_135802816.1">
    <property type="nucleotide sequence ID" value="NZ_SRPF01000002.1"/>
</dbReference>
<comment type="caution">
    <text evidence="12">The sequence shown here is derived from an EMBL/GenBank/DDBJ whole genome shotgun (WGS) entry which is preliminary data.</text>
</comment>
<accession>A0A4Z1BRC4</accession>
<keyword evidence="5 7" id="KW-0807">Transducer</keyword>
<feature type="domain" description="HAMP" evidence="11">
    <location>
        <begin position="365"/>
        <end position="417"/>
    </location>
</feature>
<proteinExistence type="inferred from homology"/>
<gene>
    <name evidence="12" type="ORF">E5Q11_07655</name>
</gene>
<evidence type="ECO:0000256" key="9">
    <source>
        <dbReference type="SAM" id="Phobius"/>
    </source>
</evidence>
<evidence type="ECO:0000259" key="10">
    <source>
        <dbReference type="PROSITE" id="PS50111"/>
    </source>
</evidence>
<dbReference type="FunFam" id="1.10.287.950:FF:000001">
    <property type="entry name" value="Methyl-accepting chemotaxis sensory transducer"/>
    <property type="match status" value="1"/>
</dbReference>
<evidence type="ECO:0000256" key="3">
    <source>
        <dbReference type="ARBA" id="ARBA00022989"/>
    </source>
</evidence>
<comment type="subcellular location">
    <subcellularLocation>
        <location evidence="1">Membrane</location>
        <topology evidence="1">Multi-pass membrane protein</topology>
    </subcellularLocation>
</comment>
<keyword evidence="8" id="KW-0175">Coiled coil</keyword>
<comment type="similarity">
    <text evidence="6">Belongs to the methyl-accepting chemotaxis (MCP) protein family.</text>
</comment>
<dbReference type="PROSITE" id="PS50111">
    <property type="entry name" value="CHEMOTAXIS_TRANSDUC_2"/>
    <property type="match status" value="1"/>
</dbReference>
<dbReference type="EMBL" id="SRPF01000002">
    <property type="protein sequence ID" value="TGN40155.1"/>
    <property type="molecule type" value="Genomic_DNA"/>
</dbReference>
<dbReference type="InterPro" id="IPR004089">
    <property type="entry name" value="MCPsignal_dom"/>
</dbReference>
<dbReference type="Proteomes" id="UP000298325">
    <property type="component" value="Unassembled WGS sequence"/>
</dbReference>
<keyword evidence="2 9" id="KW-0812">Transmembrane</keyword>
<dbReference type="CDD" id="cd11386">
    <property type="entry name" value="MCP_signal"/>
    <property type="match status" value="1"/>
</dbReference>
<evidence type="ECO:0000313" key="12">
    <source>
        <dbReference type="EMBL" id="TGN40155.1"/>
    </source>
</evidence>
<dbReference type="PANTHER" id="PTHR32089">
    <property type="entry name" value="METHYL-ACCEPTING CHEMOTAXIS PROTEIN MCPB"/>
    <property type="match status" value="1"/>
</dbReference>
<dbReference type="GO" id="GO:0006935">
    <property type="term" value="P:chemotaxis"/>
    <property type="evidence" value="ECO:0007669"/>
    <property type="project" value="UniProtKB-KW"/>
</dbReference>
<evidence type="ECO:0000256" key="6">
    <source>
        <dbReference type="ARBA" id="ARBA00029447"/>
    </source>
</evidence>
<feature type="domain" description="Methyl-accepting transducer" evidence="10">
    <location>
        <begin position="422"/>
        <end position="658"/>
    </location>
</feature>
<dbReference type="Gene3D" id="1.10.287.950">
    <property type="entry name" value="Methyl-accepting chemotaxis protein"/>
    <property type="match status" value="1"/>
</dbReference>
<dbReference type="Pfam" id="PF00672">
    <property type="entry name" value="HAMP"/>
    <property type="match status" value="1"/>
</dbReference>
<dbReference type="SUPFAM" id="SSF58104">
    <property type="entry name" value="Methyl-accepting chemotaxis protein (MCP) signaling domain"/>
    <property type="match status" value="1"/>
</dbReference>
<dbReference type="InterPro" id="IPR003660">
    <property type="entry name" value="HAMP_dom"/>
</dbReference>